<dbReference type="EMBL" id="BMDW01000017">
    <property type="protein sequence ID" value="GGA54847.1"/>
    <property type="molecule type" value="Genomic_DNA"/>
</dbReference>
<protein>
    <recommendedName>
        <fullName evidence="4">RcnB family protein</fullName>
    </recommendedName>
</protein>
<accession>A0ABQ1H2N6</accession>
<evidence type="ECO:0000256" key="1">
    <source>
        <dbReference type="SAM" id="MobiDB-lite"/>
    </source>
</evidence>
<keyword evidence="3" id="KW-1185">Reference proteome</keyword>
<dbReference type="RefSeq" id="WP_229733130.1">
    <property type="nucleotide sequence ID" value="NZ_BMDW01000017.1"/>
</dbReference>
<evidence type="ECO:0000313" key="2">
    <source>
        <dbReference type="EMBL" id="GGA54847.1"/>
    </source>
</evidence>
<feature type="region of interest" description="Disordered" evidence="1">
    <location>
        <begin position="13"/>
        <end position="44"/>
    </location>
</feature>
<evidence type="ECO:0008006" key="4">
    <source>
        <dbReference type="Google" id="ProtNLM"/>
    </source>
</evidence>
<dbReference type="Gene3D" id="3.10.450.160">
    <property type="entry name" value="inner membrane protein cigr"/>
    <property type="match status" value="1"/>
</dbReference>
<organism evidence="2 3">
    <name type="scientific">Sphingomonas psychrolutea</name>
    <dbReference type="NCBI Taxonomy" id="1259676"/>
    <lineage>
        <taxon>Bacteria</taxon>
        <taxon>Pseudomonadati</taxon>
        <taxon>Pseudomonadota</taxon>
        <taxon>Alphaproteobacteria</taxon>
        <taxon>Sphingomonadales</taxon>
        <taxon>Sphingomonadaceae</taxon>
        <taxon>Sphingomonas</taxon>
    </lineage>
</organism>
<reference evidence="3" key="1">
    <citation type="journal article" date="2019" name="Int. J. Syst. Evol. Microbiol.">
        <title>The Global Catalogue of Microorganisms (GCM) 10K type strain sequencing project: providing services to taxonomists for standard genome sequencing and annotation.</title>
        <authorList>
            <consortium name="The Broad Institute Genomics Platform"/>
            <consortium name="The Broad Institute Genome Sequencing Center for Infectious Disease"/>
            <person name="Wu L."/>
            <person name="Ma J."/>
        </authorList>
    </citation>
    <scope>NUCLEOTIDE SEQUENCE [LARGE SCALE GENOMIC DNA]</scope>
    <source>
        <strain evidence="3">CGMCC 1.10106</strain>
    </source>
</reference>
<feature type="region of interest" description="Disordered" evidence="1">
    <location>
        <begin position="56"/>
        <end position="89"/>
    </location>
</feature>
<evidence type="ECO:0000313" key="3">
    <source>
        <dbReference type="Proteomes" id="UP000618591"/>
    </source>
</evidence>
<sequence length="298" mass="31714">MVTVFGATAADAQRLGGGRSYPGASYPVPGSMPAMQQPGGGGPVTLPPPPQINTMPRPYPGQMNPQRPNPGPRPVHNGGGSRWGGSYQGQWSGGMNAPGGWNAYRRPSRGYRLPSYWVSPNFFIGDFGGYGLYAPPQGYGWQRYYDDAVLVDSRGRVRDSVYGLDWDGGSGGYGDGSAQGGYSSVEYGYAQGGAGGQGYSYQTLPPVVQNGGVTTYSTSNGYSAGGYASGGYYYPGATTTVVTIMGAPSVTTTTTEYIEETRTRYVAPRRVYRAKKKVYRPRCVCRRAVVVEKPVMGS</sequence>
<dbReference type="InterPro" id="IPR024572">
    <property type="entry name" value="RcnB"/>
</dbReference>
<name>A0ABQ1H2N6_9SPHN</name>
<dbReference type="Pfam" id="PF11776">
    <property type="entry name" value="RcnB"/>
    <property type="match status" value="1"/>
</dbReference>
<proteinExistence type="predicted"/>
<dbReference type="Proteomes" id="UP000618591">
    <property type="component" value="Unassembled WGS sequence"/>
</dbReference>
<comment type="caution">
    <text evidence="2">The sequence shown here is derived from an EMBL/GenBank/DDBJ whole genome shotgun (WGS) entry which is preliminary data.</text>
</comment>
<gene>
    <name evidence="2" type="ORF">GCM10011395_26560</name>
</gene>
<feature type="compositionally biased region" description="Gly residues" evidence="1">
    <location>
        <begin position="77"/>
        <end position="87"/>
    </location>
</feature>